<evidence type="ECO:0000313" key="2">
    <source>
        <dbReference type="EnsemblPlants" id="AES92566"/>
    </source>
</evidence>
<reference evidence="1 3" key="2">
    <citation type="journal article" date="2014" name="BMC Genomics">
        <title>An improved genome release (version Mt4.0) for the model legume Medicago truncatula.</title>
        <authorList>
            <person name="Tang H."/>
            <person name="Krishnakumar V."/>
            <person name="Bidwell S."/>
            <person name="Rosen B."/>
            <person name="Chan A."/>
            <person name="Zhou S."/>
            <person name="Gentzbittel L."/>
            <person name="Childs K.L."/>
            <person name="Yandell M."/>
            <person name="Gundlach H."/>
            <person name="Mayer K.F."/>
            <person name="Schwartz D.C."/>
            <person name="Town C.D."/>
        </authorList>
    </citation>
    <scope>GENOME REANNOTATION</scope>
    <source>
        <strain evidence="2 3">cv. Jemalong A17</strain>
    </source>
</reference>
<proteinExistence type="predicted"/>
<name>G7JHX9_MEDTR</name>
<gene>
    <name evidence="1" type="ordered locus">MTR_4g131370</name>
</gene>
<dbReference type="Proteomes" id="UP000002051">
    <property type="component" value="Chromosome 4"/>
</dbReference>
<dbReference type="HOGENOM" id="CLU_2472472_0_0_1"/>
<dbReference type="EMBL" id="CM001220">
    <property type="protein sequence ID" value="AES92566.1"/>
    <property type="molecule type" value="Genomic_DNA"/>
</dbReference>
<dbReference type="EnsemblPlants" id="AES92566">
    <property type="protein sequence ID" value="AES92566"/>
    <property type="gene ID" value="MTR_4g131370"/>
</dbReference>
<protein>
    <submittedName>
        <fullName evidence="1 2">Uncharacterized protein</fullName>
    </submittedName>
</protein>
<reference evidence="2" key="3">
    <citation type="submission" date="2015-04" db="UniProtKB">
        <authorList>
            <consortium name="EnsemblPlants"/>
        </authorList>
    </citation>
    <scope>IDENTIFICATION</scope>
    <source>
        <strain evidence="2">cv. Jemalong A17</strain>
    </source>
</reference>
<keyword evidence="3" id="KW-1185">Reference proteome</keyword>
<evidence type="ECO:0000313" key="1">
    <source>
        <dbReference type="EMBL" id="AES92566.1"/>
    </source>
</evidence>
<reference evidence="1 3" key="1">
    <citation type="journal article" date="2011" name="Nature">
        <title>The Medicago genome provides insight into the evolution of rhizobial symbioses.</title>
        <authorList>
            <person name="Young N.D."/>
            <person name="Debelle F."/>
            <person name="Oldroyd G.E."/>
            <person name="Geurts R."/>
            <person name="Cannon S.B."/>
            <person name="Udvardi M.K."/>
            <person name="Benedito V.A."/>
            <person name="Mayer K.F."/>
            <person name="Gouzy J."/>
            <person name="Schoof H."/>
            <person name="Van de Peer Y."/>
            <person name="Proost S."/>
            <person name="Cook D.R."/>
            <person name="Meyers B.C."/>
            <person name="Spannagl M."/>
            <person name="Cheung F."/>
            <person name="De Mita S."/>
            <person name="Krishnakumar V."/>
            <person name="Gundlach H."/>
            <person name="Zhou S."/>
            <person name="Mudge J."/>
            <person name="Bharti A.K."/>
            <person name="Murray J.D."/>
            <person name="Naoumkina M.A."/>
            <person name="Rosen B."/>
            <person name="Silverstein K.A."/>
            <person name="Tang H."/>
            <person name="Rombauts S."/>
            <person name="Zhao P.X."/>
            <person name="Zhou P."/>
            <person name="Barbe V."/>
            <person name="Bardou P."/>
            <person name="Bechner M."/>
            <person name="Bellec A."/>
            <person name="Berger A."/>
            <person name="Berges H."/>
            <person name="Bidwell S."/>
            <person name="Bisseling T."/>
            <person name="Choisne N."/>
            <person name="Couloux A."/>
            <person name="Denny R."/>
            <person name="Deshpande S."/>
            <person name="Dai X."/>
            <person name="Doyle J.J."/>
            <person name="Dudez A.M."/>
            <person name="Farmer A.D."/>
            <person name="Fouteau S."/>
            <person name="Franken C."/>
            <person name="Gibelin C."/>
            <person name="Gish J."/>
            <person name="Goldstein S."/>
            <person name="Gonzalez A.J."/>
            <person name="Green P.J."/>
            <person name="Hallab A."/>
            <person name="Hartog M."/>
            <person name="Hua A."/>
            <person name="Humphray S.J."/>
            <person name="Jeong D.H."/>
            <person name="Jing Y."/>
            <person name="Jocker A."/>
            <person name="Kenton S.M."/>
            <person name="Kim D.J."/>
            <person name="Klee K."/>
            <person name="Lai H."/>
            <person name="Lang C."/>
            <person name="Lin S."/>
            <person name="Macmil S.L."/>
            <person name="Magdelenat G."/>
            <person name="Matthews L."/>
            <person name="McCorrison J."/>
            <person name="Monaghan E.L."/>
            <person name="Mun J.H."/>
            <person name="Najar F.Z."/>
            <person name="Nicholson C."/>
            <person name="Noirot C."/>
            <person name="O'Bleness M."/>
            <person name="Paule C.R."/>
            <person name="Poulain J."/>
            <person name="Prion F."/>
            <person name="Qin B."/>
            <person name="Qu C."/>
            <person name="Retzel E.F."/>
            <person name="Riddle C."/>
            <person name="Sallet E."/>
            <person name="Samain S."/>
            <person name="Samson N."/>
            <person name="Sanders I."/>
            <person name="Saurat O."/>
            <person name="Scarpelli C."/>
            <person name="Schiex T."/>
            <person name="Segurens B."/>
            <person name="Severin A.J."/>
            <person name="Sherrier D.J."/>
            <person name="Shi R."/>
            <person name="Sims S."/>
            <person name="Singer S.R."/>
            <person name="Sinharoy S."/>
            <person name="Sterck L."/>
            <person name="Viollet A."/>
            <person name="Wang B.B."/>
            <person name="Wang K."/>
            <person name="Wang M."/>
            <person name="Wang X."/>
            <person name="Warfsmann J."/>
            <person name="Weissenbach J."/>
            <person name="White D.D."/>
            <person name="White J.D."/>
            <person name="Wiley G.B."/>
            <person name="Wincker P."/>
            <person name="Xing Y."/>
            <person name="Yang L."/>
            <person name="Yao Z."/>
            <person name="Ying F."/>
            <person name="Zhai J."/>
            <person name="Zhou L."/>
            <person name="Zuber A."/>
            <person name="Denarie J."/>
            <person name="Dixon R.A."/>
            <person name="May G.D."/>
            <person name="Schwartz D.C."/>
            <person name="Rogers J."/>
            <person name="Quetier F."/>
            <person name="Town C.D."/>
            <person name="Roe B.A."/>
        </authorList>
    </citation>
    <scope>NUCLEOTIDE SEQUENCE [LARGE SCALE GENOMIC DNA]</scope>
    <source>
        <strain evidence="1">A17</strain>
        <strain evidence="2 3">cv. Jemalong A17</strain>
    </source>
</reference>
<evidence type="ECO:0000313" key="3">
    <source>
        <dbReference type="Proteomes" id="UP000002051"/>
    </source>
</evidence>
<dbReference type="PaxDb" id="3880-AES92566"/>
<accession>G7JHX9</accession>
<organism evidence="1 3">
    <name type="scientific">Medicago truncatula</name>
    <name type="common">Barrel medic</name>
    <name type="synonym">Medicago tribuloides</name>
    <dbReference type="NCBI Taxonomy" id="3880"/>
    <lineage>
        <taxon>Eukaryota</taxon>
        <taxon>Viridiplantae</taxon>
        <taxon>Streptophyta</taxon>
        <taxon>Embryophyta</taxon>
        <taxon>Tracheophyta</taxon>
        <taxon>Spermatophyta</taxon>
        <taxon>Magnoliopsida</taxon>
        <taxon>eudicotyledons</taxon>
        <taxon>Gunneridae</taxon>
        <taxon>Pentapetalae</taxon>
        <taxon>rosids</taxon>
        <taxon>fabids</taxon>
        <taxon>Fabales</taxon>
        <taxon>Fabaceae</taxon>
        <taxon>Papilionoideae</taxon>
        <taxon>50 kb inversion clade</taxon>
        <taxon>NPAAA clade</taxon>
        <taxon>Hologalegina</taxon>
        <taxon>IRL clade</taxon>
        <taxon>Trifolieae</taxon>
        <taxon>Medicago</taxon>
    </lineage>
</organism>
<dbReference type="AlphaFoldDB" id="G7JHX9"/>
<sequence>MTMVLECGSGWIDHELSVSLLSMQALFGSLERKGGEGFGKNDGASGRNKRHWEERALKVHFLLVIIPLIWGTQKLYWGRVLGGYRGFI</sequence>